<evidence type="ECO:0000313" key="6">
    <source>
        <dbReference type="Proteomes" id="UP000014065"/>
    </source>
</evidence>
<dbReference type="EMBL" id="AHJG01000193">
    <property type="protein sequence ID" value="EPA05308.1"/>
    <property type="molecule type" value="Genomic_DNA"/>
</dbReference>
<dbReference type="SUPFAM" id="SSF53448">
    <property type="entry name" value="Nucleotide-diphospho-sugar transferases"/>
    <property type="match status" value="1"/>
</dbReference>
<feature type="domain" description="Glycosyltransferase 2-like" evidence="4">
    <location>
        <begin position="8"/>
        <end position="129"/>
    </location>
</feature>
<evidence type="ECO:0000256" key="3">
    <source>
        <dbReference type="ARBA" id="ARBA00022679"/>
    </source>
</evidence>
<dbReference type="CDD" id="cd04186">
    <property type="entry name" value="GT_2_like_c"/>
    <property type="match status" value="1"/>
</dbReference>
<organism evidence="5 6">
    <name type="scientific">Candidatus Nitrosarchaeum limnium BG20</name>
    <dbReference type="NCBI Taxonomy" id="859192"/>
    <lineage>
        <taxon>Archaea</taxon>
        <taxon>Nitrososphaerota</taxon>
        <taxon>Nitrososphaeria</taxon>
        <taxon>Nitrosopumilales</taxon>
        <taxon>Nitrosopumilaceae</taxon>
        <taxon>Nitrosarchaeum</taxon>
    </lineage>
</organism>
<dbReference type="AlphaFoldDB" id="S2E3B2"/>
<keyword evidence="3 5" id="KW-0808">Transferase</keyword>
<comment type="caution">
    <text evidence="5">The sequence shown here is derived from an EMBL/GenBank/DDBJ whole genome shotgun (WGS) entry which is preliminary data.</text>
</comment>
<dbReference type="Gene3D" id="3.90.550.10">
    <property type="entry name" value="Spore Coat Polysaccharide Biosynthesis Protein SpsA, Chain A"/>
    <property type="match status" value="1"/>
</dbReference>
<dbReference type="Pfam" id="PF00535">
    <property type="entry name" value="Glycos_transf_2"/>
    <property type="match status" value="1"/>
</dbReference>
<reference evidence="5 6" key="1">
    <citation type="journal article" date="2012" name="J. Bacteriol.">
        <title>Genome Sequence of "Candidatus Nitrosoarchaeum limnia" BG20, a Low-Salinity Ammonia-Oxidizing Archaeon from the San Francisco Bay Estuary.</title>
        <authorList>
            <person name="Mosier A.C."/>
            <person name="Allen E.E."/>
            <person name="Kim M."/>
            <person name="Ferriera S."/>
            <person name="Francis C.A."/>
        </authorList>
    </citation>
    <scope>NUCLEOTIDE SEQUENCE [LARGE SCALE GENOMIC DNA]</scope>
    <source>
        <strain evidence="5 6">BG20</strain>
    </source>
</reference>
<dbReference type="PANTHER" id="PTHR43179">
    <property type="entry name" value="RHAMNOSYLTRANSFERASE WBBL"/>
    <property type="match status" value="1"/>
</dbReference>
<proteinExistence type="inferred from homology"/>
<gene>
    <name evidence="5" type="ORF">BG20_I0140</name>
</gene>
<dbReference type="RefSeq" id="WP_010192607.1">
    <property type="nucleotide sequence ID" value="NZ_AHJG01000193.1"/>
</dbReference>
<dbReference type="OrthoDB" id="46222at2157"/>
<protein>
    <submittedName>
        <fullName evidence="5">Glycosyltransferase, group 2 family protein</fullName>
    </submittedName>
</protein>
<keyword evidence="2" id="KW-0328">Glycosyltransferase</keyword>
<accession>S2E3B2</accession>
<dbReference type="PANTHER" id="PTHR43179:SF12">
    <property type="entry name" value="GALACTOFURANOSYLTRANSFERASE GLFT2"/>
    <property type="match status" value="1"/>
</dbReference>
<evidence type="ECO:0000256" key="1">
    <source>
        <dbReference type="ARBA" id="ARBA00006739"/>
    </source>
</evidence>
<dbReference type="GO" id="GO:0016757">
    <property type="term" value="F:glycosyltransferase activity"/>
    <property type="evidence" value="ECO:0007669"/>
    <property type="project" value="UniProtKB-KW"/>
</dbReference>
<dbReference type="InterPro" id="IPR001173">
    <property type="entry name" value="Glyco_trans_2-like"/>
</dbReference>
<dbReference type="Proteomes" id="UP000014065">
    <property type="component" value="Unassembled WGS sequence"/>
</dbReference>
<name>S2E3B2_9ARCH</name>
<evidence type="ECO:0000259" key="4">
    <source>
        <dbReference type="Pfam" id="PF00535"/>
    </source>
</evidence>
<evidence type="ECO:0000313" key="5">
    <source>
        <dbReference type="EMBL" id="EPA05308.1"/>
    </source>
</evidence>
<dbReference type="PATRIC" id="fig|859192.6.peg.1416"/>
<dbReference type="InterPro" id="IPR029044">
    <property type="entry name" value="Nucleotide-diphossugar_trans"/>
</dbReference>
<comment type="similarity">
    <text evidence="1">Belongs to the glycosyltransferase 2 family.</text>
</comment>
<evidence type="ECO:0000256" key="2">
    <source>
        <dbReference type="ARBA" id="ARBA00022676"/>
    </source>
</evidence>
<sequence length="276" mass="31853">MKENPLVSIIILNYNAGKLLLDCIESLLKLSYENVELIVVDNVSNDDSQNECKKKYPHIKLVQNQINSGYCGGNNIGIKEANGEFLVILNPDTIVESDLIDELMKAYYIHGDGLYQPKILSLENKRVLQSTGNMIHIFGFGFARNKGTVDNNEINKVMKIGYAAGTCLFSSRSTFFKLNLFDEFLFLYHDDLDLGWRALQVGISSYIVPQTKIYHAESYSLKWSKKKFFWLERNRRYCLMTHYSRSTLQKNSKGITNYRIINLVSIFFKRISYCKN</sequence>
<keyword evidence="6" id="KW-1185">Reference proteome</keyword>